<keyword evidence="4" id="KW-0540">Nuclease</keyword>
<evidence type="ECO:0000256" key="2">
    <source>
        <dbReference type="ARBA" id="ARBA00001946"/>
    </source>
</evidence>
<dbReference type="InParanoid" id="A0A1D3CTE2"/>
<dbReference type="Pfam" id="PF03372">
    <property type="entry name" value="Exo_endo_phos"/>
    <property type="match status" value="1"/>
</dbReference>
<keyword evidence="13" id="KW-0255">Endonuclease</keyword>
<name>A0A1D3CTE2_9EIME</name>
<dbReference type="GO" id="GO:0006302">
    <property type="term" value="P:double-strand break repair"/>
    <property type="evidence" value="ECO:0007669"/>
    <property type="project" value="TreeGrafter"/>
</dbReference>
<reference evidence="13 14" key="1">
    <citation type="journal article" date="2016" name="BMC Genomics">
        <title>Comparative genomics reveals Cyclospora cayetanensis possesses coccidia-like metabolism and invasion components but unique surface antigens.</title>
        <authorList>
            <person name="Liu S."/>
            <person name="Wang L."/>
            <person name="Zheng H."/>
            <person name="Xu Z."/>
            <person name="Roellig D.M."/>
            <person name="Li N."/>
            <person name="Frace M.A."/>
            <person name="Tang K."/>
            <person name="Arrowood M.J."/>
            <person name="Moss D.M."/>
            <person name="Zhang L."/>
            <person name="Feng Y."/>
            <person name="Xiao L."/>
        </authorList>
    </citation>
    <scope>NUCLEOTIDE SEQUENCE [LARGE SCALE GENOMIC DNA]</scope>
    <source>
        <strain evidence="13 14">CHN_HEN01</strain>
    </source>
</reference>
<evidence type="ECO:0000256" key="3">
    <source>
        <dbReference type="ARBA" id="ARBA00004322"/>
    </source>
</evidence>
<dbReference type="GO" id="GO:0046872">
    <property type="term" value="F:metal ion binding"/>
    <property type="evidence" value="ECO:0007669"/>
    <property type="project" value="UniProtKB-KW"/>
</dbReference>
<keyword evidence="14" id="KW-1185">Reference proteome</keyword>
<evidence type="ECO:0000256" key="7">
    <source>
        <dbReference type="ARBA" id="ARBA00022801"/>
    </source>
</evidence>
<dbReference type="InterPro" id="IPR005135">
    <property type="entry name" value="Endo/exonuclease/phosphatase"/>
</dbReference>
<evidence type="ECO:0000256" key="8">
    <source>
        <dbReference type="ARBA" id="ARBA00022842"/>
    </source>
</evidence>
<feature type="region of interest" description="Disordered" evidence="11">
    <location>
        <begin position="115"/>
        <end position="176"/>
    </location>
</feature>
<dbReference type="CDD" id="cd09080">
    <property type="entry name" value="TDP2"/>
    <property type="match status" value="1"/>
</dbReference>
<feature type="compositionally biased region" description="Low complexity" evidence="11">
    <location>
        <begin position="160"/>
        <end position="173"/>
    </location>
</feature>
<dbReference type="EMBL" id="JROU02002036">
    <property type="protein sequence ID" value="OEH74452.1"/>
    <property type="molecule type" value="Genomic_DNA"/>
</dbReference>
<dbReference type="GO" id="GO:0070260">
    <property type="term" value="F:5'-tyrosyl-DNA phosphodiesterase activity"/>
    <property type="evidence" value="ECO:0007669"/>
    <property type="project" value="TreeGrafter"/>
</dbReference>
<feature type="domain" description="Endonuclease/exonuclease/phosphatase" evidence="12">
    <location>
        <begin position="292"/>
        <end position="593"/>
    </location>
</feature>
<accession>A0A1D3CTE2</accession>
<feature type="region of interest" description="Disordered" evidence="11">
    <location>
        <begin position="510"/>
        <end position="535"/>
    </location>
</feature>
<dbReference type="SUPFAM" id="SSF56219">
    <property type="entry name" value="DNase I-like"/>
    <property type="match status" value="1"/>
</dbReference>
<dbReference type="Proteomes" id="UP000095192">
    <property type="component" value="Unassembled WGS sequence"/>
</dbReference>
<evidence type="ECO:0000256" key="11">
    <source>
        <dbReference type="SAM" id="MobiDB-lite"/>
    </source>
</evidence>
<protein>
    <submittedName>
        <fullName evidence="13">Endonuclease exonuclease phosphatase domain-containing</fullName>
    </submittedName>
</protein>
<dbReference type="AlphaFoldDB" id="A0A1D3CTE2"/>
<feature type="region of interest" description="Disordered" evidence="11">
    <location>
        <begin position="68"/>
        <end position="95"/>
    </location>
</feature>
<dbReference type="Gene3D" id="3.60.10.10">
    <property type="entry name" value="Endonuclease/exonuclease/phosphatase"/>
    <property type="match status" value="2"/>
</dbReference>
<gene>
    <name evidence="13" type="ORF">cyc_00278</name>
</gene>
<dbReference type="InterPro" id="IPR051547">
    <property type="entry name" value="TDP2-like"/>
</dbReference>
<dbReference type="PANTHER" id="PTHR15822:SF4">
    <property type="entry name" value="TYROSYL-DNA PHOSPHODIESTERASE 2"/>
    <property type="match status" value="1"/>
</dbReference>
<evidence type="ECO:0000256" key="1">
    <source>
        <dbReference type="ARBA" id="ARBA00001936"/>
    </source>
</evidence>
<comment type="cofactor">
    <cofactor evidence="1">
        <name>Mn(2+)</name>
        <dbReference type="ChEBI" id="CHEBI:29035"/>
    </cofactor>
</comment>
<proteinExistence type="predicted"/>
<feature type="compositionally biased region" description="Polar residues" evidence="11">
    <location>
        <begin position="233"/>
        <end position="242"/>
    </location>
</feature>
<evidence type="ECO:0000313" key="13">
    <source>
        <dbReference type="EMBL" id="OEH74452.1"/>
    </source>
</evidence>
<dbReference type="GO" id="GO:0004519">
    <property type="term" value="F:endonuclease activity"/>
    <property type="evidence" value="ECO:0007669"/>
    <property type="project" value="UniProtKB-KW"/>
</dbReference>
<keyword evidence="5" id="KW-0479">Metal-binding</keyword>
<evidence type="ECO:0000256" key="4">
    <source>
        <dbReference type="ARBA" id="ARBA00022722"/>
    </source>
</evidence>
<feature type="region of interest" description="Disordered" evidence="11">
    <location>
        <begin position="666"/>
        <end position="699"/>
    </location>
</feature>
<dbReference type="GO" id="GO:0003697">
    <property type="term" value="F:single-stranded DNA binding"/>
    <property type="evidence" value="ECO:0007669"/>
    <property type="project" value="TreeGrafter"/>
</dbReference>
<keyword evidence="13" id="KW-0269">Exonuclease</keyword>
<evidence type="ECO:0000256" key="5">
    <source>
        <dbReference type="ARBA" id="ARBA00022723"/>
    </source>
</evidence>
<feature type="compositionally biased region" description="Polar residues" evidence="11">
    <location>
        <begin position="189"/>
        <end position="204"/>
    </location>
</feature>
<dbReference type="PANTHER" id="PTHR15822">
    <property type="entry name" value="TRAF AND TNF RECEPTOR-ASSOCIATED PROTEIN"/>
    <property type="match status" value="1"/>
</dbReference>
<dbReference type="GO" id="GO:0004527">
    <property type="term" value="F:exonuclease activity"/>
    <property type="evidence" value="ECO:0007669"/>
    <property type="project" value="UniProtKB-KW"/>
</dbReference>
<keyword evidence="6" id="KW-0227">DNA damage</keyword>
<keyword evidence="9" id="KW-0234">DNA repair</keyword>
<feature type="compositionally biased region" description="Polar residues" evidence="11">
    <location>
        <begin position="256"/>
        <end position="266"/>
    </location>
</feature>
<keyword evidence="10" id="KW-0539">Nucleus</keyword>
<evidence type="ECO:0000256" key="6">
    <source>
        <dbReference type="ARBA" id="ARBA00022763"/>
    </source>
</evidence>
<comment type="caution">
    <text evidence="13">The sequence shown here is derived from an EMBL/GenBank/DDBJ whole genome shotgun (WGS) entry which is preliminary data.</text>
</comment>
<evidence type="ECO:0000313" key="14">
    <source>
        <dbReference type="Proteomes" id="UP000095192"/>
    </source>
</evidence>
<dbReference type="VEuPathDB" id="ToxoDB:cyc_00278"/>
<evidence type="ECO:0000256" key="10">
    <source>
        <dbReference type="ARBA" id="ARBA00023242"/>
    </source>
</evidence>
<organism evidence="13 14">
    <name type="scientific">Cyclospora cayetanensis</name>
    <dbReference type="NCBI Taxonomy" id="88456"/>
    <lineage>
        <taxon>Eukaryota</taxon>
        <taxon>Sar</taxon>
        <taxon>Alveolata</taxon>
        <taxon>Apicomplexa</taxon>
        <taxon>Conoidasida</taxon>
        <taxon>Coccidia</taxon>
        <taxon>Eucoccidiorida</taxon>
        <taxon>Eimeriorina</taxon>
        <taxon>Eimeriidae</taxon>
        <taxon>Cyclospora</taxon>
    </lineage>
</organism>
<dbReference type="GO" id="GO:0005737">
    <property type="term" value="C:cytoplasm"/>
    <property type="evidence" value="ECO:0007669"/>
    <property type="project" value="TreeGrafter"/>
</dbReference>
<dbReference type="InterPro" id="IPR036691">
    <property type="entry name" value="Endo/exonu/phosph_ase_sf"/>
</dbReference>
<keyword evidence="7" id="KW-0378">Hydrolase</keyword>
<dbReference type="VEuPathDB" id="ToxoDB:LOC34617478"/>
<sequence>MLTVAVPSIVGTFSALPCVVLLCIGGLLPLPLHTAVAFSLPPASAGIASALGSPQEVPLRALSRDASFGCPPPVSLHPEASSTPMNPQHDRSQNPEEAIDKEVAELRRMCAERYQKHLQQQDKQHERKCHQTQEDDEPQYISSSSEDLNRETGRAETAISLPSSSSCGSTRSSLPRHRPYIAAIDTNTDSTQLSEGPPLTNNNQSSSSSGRKRKKGSTGGFGDSFPRNESSETKSSAPQSMHGSSSSCGGGSASSMKTGESGSGSAPLSADTPESLFPDSALPIWRDEFDLLTWNLDGLDDRMLRLRMLAVCSEVLQRRPAVVLLQEVVDSSARLLQQRLQQHYRLYLPRPPPSSDAAAAPPEASSDTQALVPGCPYYCAVLLCRKQMVPPARGELQSLWFPGSSMGRHLLYGCCSSSKRPQEPLLVLTTHLESMRPFMQQRREQLMHCFRLMEAVTTADPLQQHEEQQKEEGPVFSDAFPLGKAEKVSTAILAGDLNLRDDELLLDRRHHQQGGPNKRFKGGGGSSSSSSDTIVPRGTIDAWEFLGRSSRCMYTWDMLWNDNHAEVKRRYKPRCRFDRVFVTSDPPLQLSSRQEGELEDASPPSGSPERSKKGLCQESGIDEPTAAADQPRWCPVGMSLVGTQRLESVGCFPSDHFGILCRFRRLGGSDGTLGSSFRGPRKATRDPKGPPDTQRAAQT</sequence>
<keyword evidence="8" id="KW-0460">Magnesium</keyword>
<comment type="subcellular location">
    <subcellularLocation>
        <location evidence="3">Nucleus</location>
        <location evidence="3">PML body</location>
    </subcellularLocation>
</comment>
<feature type="compositionally biased region" description="Basic and acidic residues" evidence="11">
    <location>
        <begin position="115"/>
        <end position="133"/>
    </location>
</feature>
<feature type="region of interest" description="Disordered" evidence="11">
    <location>
        <begin position="189"/>
        <end position="274"/>
    </location>
</feature>
<feature type="region of interest" description="Disordered" evidence="11">
    <location>
        <begin position="586"/>
        <end position="616"/>
    </location>
</feature>
<evidence type="ECO:0000259" key="12">
    <source>
        <dbReference type="Pfam" id="PF03372"/>
    </source>
</evidence>
<comment type="cofactor">
    <cofactor evidence="2">
        <name>Mg(2+)</name>
        <dbReference type="ChEBI" id="CHEBI:18420"/>
    </cofactor>
</comment>
<evidence type="ECO:0000256" key="9">
    <source>
        <dbReference type="ARBA" id="ARBA00023204"/>
    </source>
</evidence>